<organism evidence="2">
    <name type="scientific">Solanum lycopersicum</name>
    <name type="common">Tomato</name>
    <name type="synonym">Lycopersicon esculentum</name>
    <dbReference type="NCBI Taxonomy" id="4081"/>
    <lineage>
        <taxon>Eukaryota</taxon>
        <taxon>Viridiplantae</taxon>
        <taxon>Streptophyta</taxon>
        <taxon>Embryophyta</taxon>
        <taxon>Tracheophyta</taxon>
        <taxon>Spermatophyta</taxon>
        <taxon>Magnoliopsida</taxon>
        <taxon>eudicotyledons</taxon>
        <taxon>Gunneridae</taxon>
        <taxon>Pentapetalae</taxon>
        <taxon>asterids</taxon>
        <taxon>lamiids</taxon>
        <taxon>Solanales</taxon>
        <taxon>Solanaceae</taxon>
        <taxon>Solanoideae</taxon>
        <taxon>Solaneae</taxon>
        <taxon>Solanum</taxon>
        <taxon>Solanum subgen. Lycopersicon</taxon>
    </lineage>
</organism>
<dbReference type="AlphaFoldDB" id="A0A3Q7I4E3"/>
<proteinExistence type="predicted"/>
<dbReference type="InterPro" id="IPR012337">
    <property type="entry name" value="RNaseH-like_sf"/>
</dbReference>
<dbReference type="InterPro" id="IPR036397">
    <property type="entry name" value="RNaseH_sf"/>
</dbReference>
<dbReference type="PANTHER" id="PTHR42648">
    <property type="entry name" value="TRANSPOSASE, PUTATIVE-RELATED"/>
    <property type="match status" value="1"/>
</dbReference>
<dbReference type="Gene3D" id="3.30.420.10">
    <property type="entry name" value="Ribonuclease H-like superfamily/Ribonuclease H"/>
    <property type="match status" value="1"/>
</dbReference>
<dbReference type="InterPro" id="IPR039537">
    <property type="entry name" value="Retrotran_Ty1/copia-like"/>
</dbReference>
<dbReference type="Proteomes" id="UP000004994">
    <property type="component" value="Chromosome 9"/>
</dbReference>
<protein>
    <recommendedName>
        <fullName evidence="4">Integrase catalytic domain-containing protein</fullName>
    </recommendedName>
</protein>
<keyword evidence="3" id="KW-1185">Reference proteome</keyword>
<evidence type="ECO:0008006" key="4">
    <source>
        <dbReference type="Google" id="ProtNLM"/>
    </source>
</evidence>
<feature type="compositionally biased region" description="Low complexity" evidence="1">
    <location>
        <begin position="260"/>
        <end position="279"/>
    </location>
</feature>
<evidence type="ECO:0000313" key="2">
    <source>
        <dbReference type="EnsemblPlants" id="Solyc09g066315.1.1"/>
    </source>
</evidence>
<feature type="region of interest" description="Disordered" evidence="1">
    <location>
        <begin position="238"/>
        <end position="279"/>
    </location>
</feature>
<dbReference type="PANTHER" id="PTHR42648:SF31">
    <property type="entry name" value="RNA-DIRECTED DNA POLYMERASE"/>
    <property type="match status" value="1"/>
</dbReference>
<dbReference type="EnsemblPlants" id="Solyc09g066315.1.1">
    <property type="protein sequence ID" value="Solyc09g066315.1.1"/>
    <property type="gene ID" value="Solyc09g066315.1"/>
</dbReference>
<name>A0A3Q7I4E3_SOLLC</name>
<reference evidence="2" key="1">
    <citation type="journal article" date="2012" name="Nature">
        <title>The tomato genome sequence provides insights into fleshy fruit evolution.</title>
        <authorList>
            <consortium name="Tomato Genome Consortium"/>
        </authorList>
    </citation>
    <scope>NUCLEOTIDE SEQUENCE [LARGE SCALE GENOMIC DNA]</scope>
    <source>
        <strain evidence="2">cv. Heinz 1706</strain>
    </source>
</reference>
<dbReference type="SUPFAM" id="SSF53098">
    <property type="entry name" value="Ribonuclease H-like"/>
    <property type="match status" value="1"/>
</dbReference>
<dbReference type="InParanoid" id="A0A3Q7I4E3"/>
<feature type="compositionally biased region" description="Polar residues" evidence="1">
    <location>
        <begin position="238"/>
        <end position="259"/>
    </location>
</feature>
<dbReference type="Gramene" id="Solyc09g066315.1.1">
    <property type="protein sequence ID" value="Solyc09g066315.1.1"/>
    <property type="gene ID" value="Solyc09g066315.1"/>
</dbReference>
<accession>A0A3Q7I4E3</accession>
<evidence type="ECO:0000313" key="3">
    <source>
        <dbReference type="Proteomes" id="UP000004994"/>
    </source>
</evidence>
<evidence type="ECO:0000256" key="1">
    <source>
        <dbReference type="SAM" id="MobiDB-lite"/>
    </source>
</evidence>
<dbReference type="STRING" id="4081.A0A3Q7I4E3"/>
<dbReference type="GO" id="GO:0003676">
    <property type="term" value="F:nucleic acid binding"/>
    <property type="evidence" value="ECO:0007669"/>
    <property type="project" value="InterPro"/>
</dbReference>
<sequence>MAAHTNSSTTPAATIGSHQGSNFLGLSAEQMTRLLNMLDTPTQSANNTGTIHALSPDWLIDSGASHHMTGNFSSLYDIISVPECFIGLPDGTRVVANSCGSDRVLTTEIGRGTARNGVYVFQSQAFVSASRVDQFYHDMGALIQTSCVGTPQQNGRVERKHRHILNVARSLMFQASLPVEFWGKCVRWRVYDLETHHFFHTRDIAFDETTFPFAPTHTNQQPTTFTPPVHQADFPVAVSTSSPDAHNGSNILQNSSAVSPASTTPNTVTNTQQNSSTPQ</sequence>
<reference evidence="2" key="2">
    <citation type="submission" date="2019-01" db="UniProtKB">
        <authorList>
            <consortium name="EnsemblPlants"/>
        </authorList>
    </citation>
    <scope>IDENTIFICATION</scope>
    <source>
        <strain evidence="2">cv. Heinz 1706</strain>
    </source>
</reference>